<name>A0A1I1WCC7_9BACT</name>
<dbReference type="AlphaFoldDB" id="A0A1I1WCC7"/>
<dbReference type="EMBL" id="FONA01000004">
    <property type="protein sequence ID" value="SFD92742.1"/>
    <property type="molecule type" value="Genomic_DNA"/>
</dbReference>
<dbReference type="InterPro" id="IPR004843">
    <property type="entry name" value="Calcineurin-like_PHP"/>
</dbReference>
<dbReference type="InterPro" id="IPR029052">
    <property type="entry name" value="Metallo-depent_PP-like"/>
</dbReference>
<organism evidence="3 4">
    <name type="scientific">Thermophagus xiamenensis</name>
    <dbReference type="NCBI Taxonomy" id="385682"/>
    <lineage>
        <taxon>Bacteria</taxon>
        <taxon>Pseudomonadati</taxon>
        <taxon>Bacteroidota</taxon>
        <taxon>Bacteroidia</taxon>
        <taxon>Marinilabiliales</taxon>
        <taxon>Marinilabiliaceae</taxon>
        <taxon>Thermophagus</taxon>
    </lineage>
</organism>
<proteinExistence type="predicted"/>
<accession>A0A1I1WCC7</accession>
<dbReference type="SUPFAM" id="SSF56300">
    <property type="entry name" value="Metallo-dependent phosphatases"/>
    <property type="match status" value="1"/>
</dbReference>
<feature type="domain" description="Calcineurin-like phosphoesterase C-terminal" evidence="2">
    <location>
        <begin position="312"/>
        <end position="485"/>
    </location>
</feature>
<dbReference type="InterPro" id="IPR032288">
    <property type="entry name" value="Metallophos_C"/>
</dbReference>
<dbReference type="eggNOG" id="COG1409">
    <property type="taxonomic scope" value="Bacteria"/>
</dbReference>
<dbReference type="STRING" id="385682.SAMN05444380_10442"/>
<dbReference type="InParanoid" id="A0A1I1WCC7"/>
<keyword evidence="4" id="KW-1185">Reference proteome</keyword>
<dbReference type="InterPro" id="IPR051918">
    <property type="entry name" value="STPP_CPPED1"/>
</dbReference>
<dbReference type="Pfam" id="PF00149">
    <property type="entry name" value="Metallophos"/>
    <property type="match status" value="1"/>
</dbReference>
<dbReference type="PANTHER" id="PTHR43143:SF1">
    <property type="entry name" value="SERINE_THREONINE-PROTEIN PHOSPHATASE CPPED1"/>
    <property type="match status" value="1"/>
</dbReference>
<protein>
    <submittedName>
        <fullName evidence="3">3',5'-cyclic AMP phosphodiesterase CpdA</fullName>
    </submittedName>
</protein>
<reference evidence="3 4" key="1">
    <citation type="submission" date="2016-10" db="EMBL/GenBank/DDBJ databases">
        <authorList>
            <person name="de Groot N.N."/>
        </authorList>
    </citation>
    <scope>NUCLEOTIDE SEQUENCE [LARGE SCALE GENOMIC DNA]</scope>
    <source>
        <strain evidence="3 4">DSM 19012</strain>
    </source>
</reference>
<dbReference type="Gene3D" id="3.60.21.10">
    <property type="match status" value="1"/>
</dbReference>
<dbReference type="OrthoDB" id="1776264at2"/>
<dbReference type="Pfam" id="PF16370">
    <property type="entry name" value="MetallophosC"/>
    <property type="match status" value="1"/>
</dbReference>
<evidence type="ECO:0000259" key="2">
    <source>
        <dbReference type="Pfam" id="PF16370"/>
    </source>
</evidence>
<dbReference type="PANTHER" id="PTHR43143">
    <property type="entry name" value="METALLOPHOSPHOESTERASE, CALCINEURIN SUPERFAMILY"/>
    <property type="match status" value="1"/>
</dbReference>
<evidence type="ECO:0000313" key="4">
    <source>
        <dbReference type="Proteomes" id="UP000181976"/>
    </source>
</evidence>
<gene>
    <name evidence="3" type="ORF">SAMN05444380_10442</name>
</gene>
<evidence type="ECO:0000259" key="1">
    <source>
        <dbReference type="Pfam" id="PF00149"/>
    </source>
</evidence>
<evidence type="ECO:0000313" key="3">
    <source>
        <dbReference type="EMBL" id="SFD92742.1"/>
    </source>
</evidence>
<feature type="domain" description="Calcineurin-like phosphoesterase" evidence="1">
    <location>
        <begin position="123"/>
        <end position="300"/>
    </location>
</feature>
<dbReference type="GO" id="GO:0016787">
    <property type="term" value="F:hydrolase activity"/>
    <property type="evidence" value="ECO:0007669"/>
    <property type="project" value="InterPro"/>
</dbReference>
<dbReference type="RefSeq" id="WP_010528171.1">
    <property type="nucleotide sequence ID" value="NZ_AFSL01000073.1"/>
</dbReference>
<dbReference type="Proteomes" id="UP000181976">
    <property type="component" value="Unassembled WGS sequence"/>
</dbReference>
<sequence length="497" mass="56551">MVRYYFFLTTIIIFKFSLLSGQSTKVSGRVYWDKNGNNLFDRGDRLLKNIPLSNGDTIVLSSNKGEFEIEVSVGKSLFPILPSGYDVAQKIKNSAFQYFDKLTENTSFFISFPLIKKEINAKFRIGAVGDVQIDNLQEAFYANKTIMAELLSRNDLDFHIFLGDMVNSDSQMEPIISSMLKQLNTPSWVVYGNHDRNYDAKHQDSTFNSYFGASHYAFNYGEVHFIVLNNVWSDGGRAYKGLFSPEQIRFVANDLALVPENKLVVLCQHIPMAYTRNKEELFSVIGDSRKVLILSGHTHRVERHFYTDNISELGVGASCGGWWTGERYFCGIPHALMQDGSPRNYFIIDFDGSDYSFRFKGVGMDDSKQMNIWVNGQDTIDTYVKTLKELDKNSVIVNVYAGSERTKVFMNINNNGWQAMEPIRMIAPEVARIIAMNRSNVFPTKFSRKSALRSSSSPHLWLGYIPDTIEVNTGKIEIKAFDNYGLEVYGSNLFLIK</sequence>